<dbReference type="AlphaFoldDB" id="A0A034WER2"/>
<organism evidence="15">
    <name type="scientific">Bactrocera dorsalis</name>
    <name type="common">Oriental fruit fly</name>
    <name type="synonym">Dacus dorsalis</name>
    <dbReference type="NCBI Taxonomy" id="27457"/>
    <lineage>
        <taxon>Eukaryota</taxon>
        <taxon>Metazoa</taxon>
        <taxon>Ecdysozoa</taxon>
        <taxon>Arthropoda</taxon>
        <taxon>Hexapoda</taxon>
        <taxon>Insecta</taxon>
        <taxon>Pterygota</taxon>
        <taxon>Neoptera</taxon>
        <taxon>Endopterygota</taxon>
        <taxon>Diptera</taxon>
        <taxon>Brachycera</taxon>
        <taxon>Muscomorpha</taxon>
        <taxon>Tephritoidea</taxon>
        <taxon>Tephritidae</taxon>
        <taxon>Bactrocera</taxon>
        <taxon>Bactrocera</taxon>
    </lineage>
</organism>
<dbReference type="Pfam" id="PF12796">
    <property type="entry name" value="Ank_2"/>
    <property type="match status" value="1"/>
</dbReference>
<feature type="transmembrane region" description="Helical" evidence="13">
    <location>
        <begin position="592"/>
        <end position="615"/>
    </location>
</feature>
<dbReference type="PROSITE" id="PS50088">
    <property type="entry name" value="ANK_REPEAT"/>
    <property type="match status" value="1"/>
</dbReference>
<dbReference type="SMART" id="SM00248">
    <property type="entry name" value="ANK"/>
    <property type="match status" value="6"/>
</dbReference>
<dbReference type="PROSITE" id="PS50297">
    <property type="entry name" value="ANK_REP_REGION"/>
    <property type="match status" value="1"/>
</dbReference>
<sequence>MSNKPYSAISITNCGLDDPQSELGAAFANNNLKEFRIALDKGANPTRCDDKHFSVFELALKTHGRAAFVKECLNHGCSPNHLNQHWKKSAISFAADSLDPEILNILLRNKDVQVDRPYAKLTPLNTLAKKLTTENQNDVFACIKLLLEYGASPNKPDDREMTPLNYILKNKKLDSQIKRELVELFTSQPDLDVDSFRDGEVRELLNRDYPEMLTKLNAVEVSLDRLISLLRNGNEEEFVQQFPKFKARMMEKDNNANEVEKQELQLFIETIKRGTNKAFDLLLNYNVNINGTLDNQTPIHIATIFGNWRALKILLEHNDLKLRRQDQLLITVISHLGDEPLYDFVNYEKCLSFLLNSDRIDVNETDPSGSTPLHYAVKYRNRLVIQELLRHGAYIGMRSSFNDLPIDGIYPEVLEEHFDNCITTNGYKPGDGDFEILVNFKNLIAHPRLSHATKLRSQNFHEEMPPIAYIAESKEHRHLLQHPLITSFLFLKWHRLSVIFYINFLLYFCFALSIIIHTILKFRESEYEALTVLFGLFSWVGIIYLLMREIIQFVLAPLKYLRSAINYMEVALIIFSILTCTESSYNRETQRVIAVFTILLVAMELCLLVGSLPVLSISTHMLMLRAVLKSFIKSFALYSIFVITFSLCFYILFGKSSEVNDITNGTDAVSDGGEFNKFANPFTAVIKTIVMLTGEFDAGDIEFDTVYSYLIFLMFVVFMSIVLFNLLNGLAVSDTQAIKAQAELNGSICRTLLLTRYEQVLTGRTGHASFIIKHEPFRTICRRLMNLDSNYIVGRQIAILPNDHNKVLVGVANGDVGIDASVESKYNFARNNEVRNSKSQFLPLSEENTNHQKKLLDAPVSFLPCCCTCITGRCSEMDSRTVKLAMAVIERKNTSQEDKMREANTERRLKNIEERLAQMTELLQKLSQEQ</sequence>
<dbReference type="GO" id="GO:0034703">
    <property type="term" value="C:cation channel complex"/>
    <property type="evidence" value="ECO:0007669"/>
    <property type="project" value="UniProtKB-ARBA"/>
</dbReference>
<evidence type="ECO:0000256" key="12">
    <source>
        <dbReference type="SAM" id="Coils"/>
    </source>
</evidence>
<keyword evidence="2" id="KW-0813">Transport</keyword>
<keyword evidence="3" id="KW-0716">Sensory transduction</keyword>
<keyword evidence="15" id="KW-0675">Receptor</keyword>
<evidence type="ECO:0000313" key="15">
    <source>
        <dbReference type="EMBL" id="JAC54071.1"/>
    </source>
</evidence>
<evidence type="ECO:0000256" key="8">
    <source>
        <dbReference type="ARBA" id="ARBA00023065"/>
    </source>
</evidence>
<name>A0A034WER2_BACDO</name>
<keyword evidence="9 13" id="KW-0472">Membrane</keyword>
<comment type="subcellular location">
    <subcellularLocation>
        <location evidence="1">Membrane</location>
        <topology evidence="1">Multi-pass membrane protein</topology>
    </subcellularLocation>
</comment>
<feature type="transmembrane region" description="Helical" evidence="13">
    <location>
        <begin position="635"/>
        <end position="653"/>
    </location>
</feature>
<evidence type="ECO:0000256" key="6">
    <source>
        <dbReference type="ARBA" id="ARBA00022989"/>
    </source>
</evidence>
<feature type="coiled-coil region" evidence="12">
    <location>
        <begin position="886"/>
        <end position="929"/>
    </location>
</feature>
<feature type="domain" description="Ion transport" evidence="14">
    <location>
        <begin position="501"/>
        <end position="742"/>
    </location>
</feature>
<keyword evidence="12" id="KW-0175">Coiled coil</keyword>
<reference evidence="15" key="1">
    <citation type="journal article" date="2014" name="BMC Genomics">
        <title>Characterizing the developmental transcriptome of the oriental fruit fly, Bactrocera dorsalis (Diptera: Tephritidae) through comparative genomic analysis with Drosophila melanogaster utilizing modENCODE datasets.</title>
        <authorList>
            <person name="Geib S.M."/>
            <person name="Calla B."/>
            <person name="Hall B."/>
            <person name="Hou S."/>
            <person name="Manoukis N.C."/>
        </authorList>
    </citation>
    <scope>NUCLEOTIDE SEQUENCE</scope>
    <source>
        <strain evidence="15">Punador</strain>
    </source>
</reference>
<dbReference type="InterPro" id="IPR002110">
    <property type="entry name" value="Ankyrin_rpt"/>
</dbReference>
<dbReference type="GO" id="GO:0005216">
    <property type="term" value="F:monoatomic ion channel activity"/>
    <property type="evidence" value="ECO:0007669"/>
    <property type="project" value="InterPro"/>
</dbReference>
<evidence type="ECO:0000256" key="13">
    <source>
        <dbReference type="SAM" id="Phobius"/>
    </source>
</evidence>
<keyword evidence="7 11" id="KW-0040">ANK repeat</keyword>
<evidence type="ECO:0000256" key="11">
    <source>
        <dbReference type="PROSITE-ProRule" id="PRU00023"/>
    </source>
</evidence>
<protein>
    <submittedName>
        <fullName evidence="15">Transient receptor potential cation channel protein painless</fullName>
    </submittedName>
</protein>
<dbReference type="SUPFAM" id="SSF48403">
    <property type="entry name" value="Ankyrin repeat"/>
    <property type="match status" value="2"/>
</dbReference>
<evidence type="ECO:0000256" key="9">
    <source>
        <dbReference type="ARBA" id="ARBA00023136"/>
    </source>
</evidence>
<keyword evidence="10" id="KW-0407">Ion channel</keyword>
<proteinExistence type="predicted"/>
<feature type="transmembrane region" description="Helical" evidence="13">
    <location>
        <begin position="529"/>
        <end position="547"/>
    </location>
</feature>
<feature type="transmembrane region" description="Helical" evidence="13">
    <location>
        <begin position="498"/>
        <end position="517"/>
    </location>
</feature>
<keyword evidence="8" id="KW-0406">Ion transport</keyword>
<evidence type="ECO:0000256" key="2">
    <source>
        <dbReference type="ARBA" id="ARBA00022448"/>
    </source>
</evidence>
<dbReference type="InterPro" id="IPR052076">
    <property type="entry name" value="TRP_cation_channel"/>
</dbReference>
<keyword evidence="5" id="KW-0677">Repeat</keyword>
<evidence type="ECO:0000256" key="5">
    <source>
        <dbReference type="ARBA" id="ARBA00022737"/>
    </source>
</evidence>
<feature type="transmembrane region" description="Helical" evidence="13">
    <location>
        <begin position="567"/>
        <end position="586"/>
    </location>
</feature>
<keyword evidence="4 13" id="KW-0812">Transmembrane</keyword>
<gene>
    <name evidence="15" type="primary">PAIN</name>
</gene>
<feature type="repeat" description="ANK" evidence="11">
    <location>
        <begin position="368"/>
        <end position="400"/>
    </location>
</feature>
<accession>A0A034WER2</accession>
<dbReference type="Gene3D" id="1.25.40.20">
    <property type="entry name" value="Ankyrin repeat-containing domain"/>
    <property type="match status" value="2"/>
</dbReference>
<dbReference type="OrthoDB" id="2157354at2759"/>
<evidence type="ECO:0000256" key="3">
    <source>
        <dbReference type="ARBA" id="ARBA00022606"/>
    </source>
</evidence>
<evidence type="ECO:0000256" key="4">
    <source>
        <dbReference type="ARBA" id="ARBA00022692"/>
    </source>
</evidence>
<dbReference type="PANTHER" id="PTHR47143:SF4">
    <property type="entry name" value="TRANSIENT RECEPTOR POTENTIAL CATION CHANNEL PROTEIN PAINLESS"/>
    <property type="match status" value="1"/>
</dbReference>
<evidence type="ECO:0000256" key="7">
    <source>
        <dbReference type="ARBA" id="ARBA00023043"/>
    </source>
</evidence>
<dbReference type="InterPro" id="IPR005821">
    <property type="entry name" value="Ion_trans_dom"/>
</dbReference>
<keyword evidence="6 13" id="KW-1133">Transmembrane helix</keyword>
<feature type="transmembrane region" description="Helical" evidence="13">
    <location>
        <begin position="706"/>
        <end position="727"/>
    </location>
</feature>
<dbReference type="Pfam" id="PF00520">
    <property type="entry name" value="Ion_trans"/>
    <property type="match status" value="1"/>
</dbReference>
<evidence type="ECO:0000259" key="14">
    <source>
        <dbReference type="Pfam" id="PF00520"/>
    </source>
</evidence>
<dbReference type="EMBL" id="GAKP01004881">
    <property type="protein sequence ID" value="JAC54071.1"/>
    <property type="molecule type" value="Transcribed_RNA"/>
</dbReference>
<evidence type="ECO:0000256" key="1">
    <source>
        <dbReference type="ARBA" id="ARBA00004141"/>
    </source>
</evidence>
<evidence type="ECO:0000256" key="10">
    <source>
        <dbReference type="ARBA" id="ARBA00023303"/>
    </source>
</evidence>
<dbReference type="PANTHER" id="PTHR47143">
    <property type="entry name" value="TRANSIENT RECEPTOR POTENTIAL CATION CHANNEL PROTEIN PAINLESS"/>
    <property type="match status" value="1"/>
</dbReference>
<dbReference type="InterPro" id="IPR036770">
    <property type="entry name" value="Ankyrin_rpt-contain_sf"/>
</dbReference>